<feature type="region of interest" description="Disordered" evidence="1">
    <location>
        <begin position="1"/>
        <end position="24"/>
    </location>
</feature>
<organism evidence="2 3">
    <name type="scientific">Streptomyces morookaense</name>
    <name type="common">Streptoverticillium morookaense</name>
    <dbReference type="NCBI Taxonomy" id="1970"/>
    <lineage>
        <taxon>Bacteria</taxon>
        <taxon>Bacillati</taxon>
        <taxon>Actinomycetota</taxon>
        <taxon>Actinomycetes</taxon>
        <taxon>Kitasatosporales</taxon>
        <taxon>Streptomycetaceae</taxon>
        <taxon>Streptomyces</taxon>
    </lineage>
</organism>
<gene>
    <name evidence="2" type="ORF">HG542_07400</name>
</gene>
<protein>
    <recommendedName>
        <fullName evidence="4">ABM domain-containing protein</fullName>
    </recommendedName>
</protein>
<accession>A0A7Y7B217</accession>
<dbReference type="EMBL" id="JABBXF010000012">
    <property type="protein sequence ID" value="NVK77487.1"/>
    <property type="molecule type" value="Genomic_DNA"/>
</dbReference>
<name>A0A7Y7B217_STRMO</name>
<sequence length="226" mass="24262">MAPNAARDGRRRRPRPPGTGTGPADRLVLVQWFELRDGGNPTALEQELLRYDRLLGEQDGLQVQVTLRLPARPGTYLHLGFWQSPEQLSDACCADAHRAQLDRLGRLAGVEAGRAVGAGLLGAVPDLAGAGHVVLARALRSGPADRFEMDFGTLVGKMLHGADRGGGLLLCSALEPRDYLGLIWWHSAGGRNDALCGGPMPDRRPRPAMVPARLRAEPAEVVAHRG</sequence>
<dbReference type="RefSeq" id="WP_171079269.1">
    <property type="nucleotide sequence ID" value="NZ_BNBU01000003.1"/>
</dbReference>
<evidence type="ECO:0000256" key="1">
    <source>
        <dbReference type="SAM" id="MobiDB-lite"/>
    </source>
</evidence>
<comment type="caution">
    <text evidence="2">The sequence shown here is derived from an EMBL/GenBank/DDBJ whole genome shotgun (WGS) entry which is preliminary data.</text>
</comment>
<proteinExistence type="predicted"/>
<dbReference type="Proteomes" id="UP000587462">
    <property type="component" value="Unassembled WGS sequence"/>
</dbReference>
<evidence type="ECO:0000313" key="2">
    <source>
        <dbReference type="EMBL" id="NVK77487.1"/>
    </source>
</evidence>
<evidence type="ECO:0000313" key="3">
    <source>
        <dbReference type="Proteomes" id="UP000587462"/>
    </source>
</evidence>
<evidence type="ECO:0008006" key="4">
    <source>
        <dbReference type="Google" id="ProtNLM"/>
    </source>
</evidence>
<keyword evidence="3" id="KW-1185">Reference proteome</keyword>
<dbReference type="AlphaFoldDB" id="A0A7Y7B217"/>
<reference evidence="2 3" key="1">
    <citation type="submission" date="2020-04" db="EMBL/GenBank/DDBJ databases">
        <title>Draft Genome Sequence of Streptomyces morookaense DSM 40503, an 8-azaguanine-producing strain.</title>
        <authorList>
            <person name="Qi J."/>
            <person name="Gao J.-M."/>
        </authorList>
    </citation>
    <scope>NUCLEOTIDE SEQUENCE [LARGE SCALE GENOMIC DNA]</scope>
    <source>
        <strain evidence="2 3">DSM 40503</strain>
    </source>
</reference>
<dbReference type="Gene3D" id="3.30.70.100">
    <property type="match status" value="1"/>
</dbReference>